<dbReference type="InterPro" id="IPR001647">
    <property type="entry name" value="HTH_TetR"/>
</dbReference>
<accession>A0A1H5HED2</accession>
<dbReference type="RefSeq" id="WP_083288432.1">
    <property type="nucleotide sequence ID" value="NZ_FNUC01000003.1"/>
</dbReference>
<evidence type="ECO:0000313" key="8">
    <source>
        <dbReference type="Proteomes" id="UP000181980"/>
    </source>
</evidence>
<organism evidence="7 8">
    <name type="scientific">Jiangella alba</name>
    <dbReference type="NCBI Taxonomy" id="561176"/>
    <lineage>
        <taxon>Bacteria</taxon>
        <taxon>Bacillati</taxon>
        <taxon>Actinomycetota</taxon>
        <taxon>Actinomycetes</taxon>
        <taxon>Jiangellales</taxon>
        <taxon>Jiangellaceae</taxon>
        <taxon>Jiangella</taxon>
    </lineage>
</organism>
<gene>
    <name evidence="7" type="ORF">SAMN04488561_0826</name>
</gene>
<feature type="region of interest" description="Disordered" evidence="5">
    <location>
        <begin position="1"/>
        <end position="91"/>
    </location>
</feature>
<dbReference type="PANTHER" id="PTHR30055:SF234">
    <property type="entry name" value="HTH-TYPE TRANSCRIPTIONAL REGULATOR BETI"/>
    <property type="match status" value="1"/>
</dbReference>
<dbReference type="SUPFAM" id="SSF48498">
    <property type="entry name" value="Tetracyclin repressor-like, C-terminal domain"/>
    <property type="match status" value="1"/>
</dbReference>
<dbReference type="EMBL" id="FNUC01000003">
    <property type="protein sequence ID" value="SEE26124.1"/>
    <property type="molecule type" value="Genomic_DNA"/>
</dbReference>
<dbReference type="PRINTS" id="PR00455">
    <property type="entry name" value="HTHTETR"/>
</dbReference>
<name>A0A1H5HED2_9ACTN</name>
<proteinExistence type="predicted"/>
<evidence type="ECO:0000256" key="4">
    <source>
        <dbReference type="PROSITE-ProRule" id="PRU00335"/>
    </source>
</evidence>
<protein>
    <submittedName>
        <fullName evidence="7">DNA-binding transcriptional regulator, AcrR family</fullName>
    </submittedName>
</protein>
<dbReference type="STRING" id="561176.SAMN04488561_0826"/>
<feature type="compositionally biased region" description="Basic and acidic residues" evidence="5">
    <location>
        <begin position="76"/>
        <end position="89"/>
    </location>
</feature>
<dbReference type="AlphaFoldDB" id="A0A1H5HED2"/>
<evidence type="ECO:0000256" key="5">
    <source>
        <dbReference type="SAM" id="MobiDB-lite"/>
    </source>
</evidence>
<feature type="compositionally biased region" description="Low complexity" evidence="5">
    <location>
        <begin position="18"/>
        <end position="27"/>
    </location>
</feature>
<dbReference type="Gene3D" id="1.10.357.10">
    <property type="entry name" value="Tetracycline Repressor, domain 2"/>
    <property type="match status" value="1"/>
</dbReference>
<dbReference type="OrthoDB" id="3210322at2"/>
<evidence type="ECO:0000259" key="6">
    <source>
        <dbReference type="PROSITE" id="PS50977"/>
    </source>
</evidence>
<evidence type="ECO:0000256" key="1">
    <source>
        <dbReference type="ARBA" id="ARBA00023015"/>
    </source>
</evidence>
<dbReference type="Pfam" id="PF00440">
    <property type="entry name" value="TetR_N"/>
    <property type="match status" value="1"/>
</dbReference>
<dbReference type="Pfam" id="PF13305">
    <property type="entry name" value="TetR_C_33"/>
    <property type="match status" value="1"/>
</dbReference>
<feature type="DNA-binding region" description="H-T-H motif" evidence="4">
    <location>
        <begin position="113"/>
        <end position="132"/>
    </location>
</feature>
<dbReference type="SUPFAM" id="SSF46689">
    <property type="entry name" value="Homeodomain-like"/>
    <property type="match status" value="1"/>
</dbReference>
<keyword evidence="3" id="KW-0804">Transcription</keyword>
<sequence>MAGEIPQPGREPERPPSRQTGPTQAAQPPFPQAERRPEQRSSRQAERPPSSQAEQPPSRQTGQTQAAQPPSPQSEQRPEKPPSRRERARAATIGEIKQTALGLMREQGTTDFRFSDIARLMGMTAPALYRYFADRDELLTELIVDAYNDLGEAVADARDQIPVDDPGGRFTAVAQSYRRWAREEPQRFALILGMPVPGYHAPEEGPTTEAARRAMAQLKSLFYEATQAGLLRRPMLADDDGGIARMLAEHHEAKDLPIDGPPVAPETFQAMLHCWASLHGFTCLESYGHLDWMPGELRDAIFDSSIRLIAKVAGLPEPGQPPAP</sequence>
<dbReference type="InterPro" id="IPR025996">
    <property type="entry name" value="MT1864/Rv1816-like_C"/>
</dbReference>
<dbReference type="InterPro" id="IPR009057">
    <property type="entry name" value="Homeodomain-like_sf"/>
</dbReference>
<dbReference type="InterPro" id="IPR036271">
    <property type="entry name" value="Tet_transcr_reg_TetR-rel_C_sf"/>
</dbReference>
<dbReference type="PROSITE" id="PS50977">
    <property type="entry name" value="HTH_TETR_2"/>
    <property type="match status" value="1"/>
</dbReference>
<evidence type="ECO:0000256" key="2">
    <source>
        <dbReference type="ARBA" id="ARBA00023125"/>
    </source>
</evidence>
<keyword evidence="1" id="KW-0805">Transcription regulation</keyword>
<evidence type="ECO:0000313" key="7">
    <source>
        <dbReference type="EMBL" id="SEE26124.1"/>
    </source>
</evidence>
<reference evidence="8" key="1">
    <citation type="submission" date="2016-10" db="EMBL/GenBank/DDBJ databases">
        <authorList>
            <person name="Varghese N."/>
            <person name="Submissions S."/>
        </authorList>
    </citation>
    <scope>NUCLEOTIDE SEQUENCE [LARGE SCALE GENOMIC DNA]</scope>
    <source>
        <strain evidence="8">DSM 45237</strain>
    </source>
</reference>
<dbReference type="GO" id="GO:0003700">
    <property type="term" value="F:DNA-binding transcription factor activity"/>
    <property type="evidence" value="ECO:0007669"/>
    <property type="project" value="TreeGrafter"/>
</dbReference>
<dbReference type="Proteomes" id="UP000181980">
    <property type="component" value="Unassembled WGS sequence"/>
</dbReference>
<evidence type="ECO:0000256" key="3">
    <source>
        <dbReference type="ARBA" id="ARBA00023163"/>
    </source>
</evidence>
<feature type="domain" description="HTH tetR-type" evidence="6">
    <location>
        <begin position="90"/>
        <end position="150"/>
    </location>
</feature>
<keyword evidence="8" id="KW-1185">Reference proteome</keyword>
<feature type="compositionally biased region" description="Basic and acidic residues" evidence="5">
    <location>
        <begin position="33"/>
        <end position="46"/>
    </location>
</feature>
<feature type="compositionally biased region" description="Low complexity" evidence="5">
    <location>
        <begin position="59"/>
        <end position="68"/>
    </location>
</feature>
<dbReference type="PANTHER" id="PTHR30055">
    <property type="entry name" value="HTH-TYPE TRANSCRIPTIONAL REGULATOR RUTR"/>
    <property type="match status" value="1"/>
</dbReference>
<keyword evidence="2 4" id="KW-0238">DNA-binding</keyword>
<dbReference type="InterPro" id="IPR050109">
    <property type="entry name" value="HTH-type_TetR-like_transc_reg"/>
</dbReference>
<feature type="compositionally biased region" description="Polar residues" evidence="5">
    <location>
        <begin position="49"/>
        <end position="58"/>
    </location>
</feature>
<dbReference type="GO" id="GO:0000976">
    <property type="term" value="F:transcription cis-regulatory region binding"/>
    <property type="evidence" value="ECO:0007669"/>
    <property type="project" value="TreeGrafter"/>
</dbReference>